<evidence type="ECO:0000256" key="1">
    <source>
        <dbReference type="SAM" id="Phobius"/>
    </source>
</evidence>
<accession>A0AAN1WI87</accession>
<gene>
    <name evidence="2" type="ORF">MARGE09_P2296</name>
</gene>
<name>A0AAN1WI87_9GAMM</name>
<organism evidence="2 3">
    <name type="scientific">Marinagarivorans cellulosilyticus</name>
    <dbReference type="NCBI Taxonomy" id="2721545"/>
    <lineage>
        <taxon>Bacteria</taxon>
        <taxon>Pseudomonadati</taxon>
        <taxon>Pseudomonadota</taxon>
        <taxon>Gammaproteobacteria</taxon>
        <taxon>Cellvibrionales</taxon>
        <taxon>Cellvibrionaceae</taxon>
        <taxon>Marinagarivorans</taxon>
    </lineage>
</organism>
<protein>
    <submittedName>
        <fullName evidence="2">Uncharacterized protein</fullName>
    </submittedName>
</protein>
<proteinExistence type="predicted"/>
<reference evidence="2 3" key="1">
    <citation type="journal article" date="2022" name="IScience">
        <title>An ultrasensitive nanofiber-based assay for enzymatic hydrolysis and deep-sea microbial degradation of cellulose.</title>
        <authorList>
            <person name="Tsudome M."/>
            <person name="Tachioka M."/>
            <person name="Miyazaki M."/>
            <person name="Uchimura K."/>
            <person name="Tsuda M."/>
            <person name="Takaki Y."/>
            <person name="Deguchi S."/>
        </authorList>
    </citation>
    <scope>NUCLEOTIDE SEQUENCE [LARGE SCALE GENOMIC DNA]</scope>
    <source>
        <strain evidence="2 3">GE09</strain>
    </source>
</reference>
<dbReference type="InterPro" id="IPR005625">
    <property type="entry name" value="PepSY-ass_TM"/>
</dbReference>
<keyword evidence="3" id="KW-1185">Reference proteome</keyword>
<keyword evidence="1" id="KW-0812">Transmembrane</keyword>
<keyword evidence="1" id="KW-1133">Transmembrane helix</keyword>
<dbReference type="Pfam" id="PF03929">
    <property type="entry name" value="PepSY_TM"/>
    <property type="match status" value="1"/>
</dbReference>
<feature type="transmembrane region" description="Helical" evidence="1">
    <location>
        <begin position="232"/>
        <end position="253"/>
    </location>
</feature>
<dbReference type="Proteomes" id="UP001320119">
    <property type="component" value="Chromosome"/>
</dbReference>
<dbReference type="KEGG" id="marq:MARGE09_P2296"/>
<dbReference type="RefSeq" id="WP_236982213.1">
    <property type="nucleotide sequence ID" value="NZ_AP023086.1"/>
</dbReference>
<evidence type="ECO:0000313" key="2">
    <source>
        <dbReference type="EMBL" id="BCD98095.1"/>
    </source>
</evidence>
<evidence type="ECO:0000313" key="3">
    <source>
        <dbReference type="Proteomes" id="UP001320119"/>
    </source>
</evidence>
<dbReference type="AlphaFoldDB" id="A0AAN1WI87"/>
<sequence length="259" mass="29160">MKKPVKLRRQFWHWHRRTGLFSLIVLVVLCLTGVALNHSAHLNIDRYKVHSPIVLQAYGIRMPEFRGVKVGEHWATVIANDLYLNGQVLTQCHGSLLGVLHSAVNSYWLAVCEQELILLTPDNQLIEIIDVHLGLPTPIRAAGMCDAELCIQSISRGGGKNAAALTTYSVDLNALEWLPMDALSSFTPFSLSVLPKDQQAFYQQFYAGEDLTWERVVLDIHAARFFGAAGPWILDFFVLLFLFMSGSGFYLWYTASKKH</sequence>
<dbReference type="EMBL" id="AP023086">
    <property type="protein sequence ID" value="BCD98095.1"/>
    <property type="molecule type" value="Genomic_DNA"/>
</dbReference>
<keyword evidence="1" id="KW-0472">Membrane</keyword>